<organism evidence="1 2">
    <name type="scientific">Kineothrix sedimenti</name>
    <dbReference type="NCBI Taxonomy" id="3123317"/>
    <lineage>
        <taxon>Bacteria</taxon>
        <taxon>Bacillati</taxon>
        <taxon>Bacillota</taxon>
        <taxon>Clostridia</taxon>
        <taxon>Lachnospirales</taxon>
        <taxon>Lachnospiraceae</taxon>
        <taxon>Kineothrix</taxon>
    </lineage>
</organism>
<protein>
    <submittedName>
        <fullName evidence="1">Uncharacterized protein</fullName>
    </submittedName>
</protein>
<reference evidence="1 2" key="1">
    <citation type="submission" date="2024-02" db="EMBL/GenBank/DDBJ databases">
        <title>Bacterial strain from lacustrine sediment.</title>
        <authorList>
            <person name="Petit C."/>
            <person name="Fadhlaoui K."/>
        </authorList>
    </citation>
    <scope>NUCLEOTIDE SEQUENCE [LARGE SCALE GENOMIC DNA]</scope>
    <source>
        <strain evidence="1 2">IPX-CK</strain>
    </source>
</reference>
<evidence type="ECO:0000313" key="2">
    <source>
        <dbReference type="Proteomes" id="UP001451571"/>
    </source>
</evidence>
<sequence length="50" mass="5601">MIDGIYAKSEIVAGIWPAVEIIEAAKPDTPRHMSCISMPYLHLQNEFTVI</sequence>
<gene>
    <name evidence="1" type="ORF">V6984_09730</name>
</gene>
<dbReference type="Proteomes" id="UP001451571">
    <property type="component" value="Chromosome"/>
</dbReference>
<accession>A0ABZ3F258</accession>
<evidence type="ECO:0000313" key="1">
    <source>
        <dbReference type="EMBL" id="XAH76012.1"/>
    </source>
</evidence>
<dbReference type="EMBL" id="CP146256">
    <property type="protein sequence ID" value="XAH76012.1"/>
    <property type="molecule type" value="Genomic_DNA"/>
</dbReference>
<name>A0ABZ3F258_9FIRM</name>
<dbReference type="RefSeq" id="WP_342759584.1">
    <property type="nucleotide sequence ID" value="NZ_CP146256.1"/>
</dbReference>
<proteinExistence type="predicted"/>
<keyword evidence="2" id="KW-1185">Reference proteome</keyword>